<name>A0A6V7UQX7_MELEN</name>
<feature type="compositionally biased region" description="Low complexity" evidence="4">
    <location>
        <begin position="58"/>
        <end position="76"/>
    </location>
</feature>
<dbReference type="PROSITE" id="PS50082">
    <property type="entry name" value="WD_REPEATS_2"/>
    <property type="match status" value="1"/>
</dbReference>
<keyword evidence="2" id="KW-0677">Repeat</keyword>
<gene>
    <name evidence="5" type="ORF">MENT_LOCUS15331</name>
</gene>
<dbReference type="Pfam" id="PF23761">
    <property type="entry name" value="Beta-prop_DCAF4"/>
    <property type="match status" value="1"/>
</dbReference>
<comment type="caution">
    <text evidence="5">The sequence shown here is derived from an EMBL/GenBank/DDBJ whole genome shotgun (WGS) entry which is preliminary data.</text>
</comment>
<feature type="repeat" description="WD" evidence="3">
    <location>
        <begin position="508"/>
        <end position="530"/>
    </location>
</feature>
<dbReference type="InterPro" id="IPR036322">
    <property type="entry name" value="WD40_repeat_dom_sf"/>
</dbReference>
<dbReference type="Gene3D" id="2.130.10.10">
    <property type="entry name" value="YVTN repeat-like/Quinoprotein amine dehydrogenase"/>
    <property type="match status" value="1"/>
</dbReference>
<dbReference type="AlphaFoldDB" id="A0A6V7UQX7"/>
<sequence>MNHSNLTSSKVESRSRNHEKNHFRQPPLEAQGSSSSSSITPVKRQRFRLEGNSNGFTNRNCWNSNRNWNNPPNEESQSSLGSHQQKRIIYRGQNRSGKHFETSSTSNTSPTINTNIQTRSAELSDLPGYSYDPSSKKYYKILDNVPGQPSGSTLLHLRKLAVNSEILKCSNTNNSLRKFNNISLPNALAGLQIFGSCRGTNLRLIEESRLRSVKQTPSYSSEVSDSWSQRFDSCQFLDVSEDGKTLLGCWSTQRNDIFSGHNQCSRVLSFKVHSNSEQARRHAQLLDENPKKLFDTNGRFSCNTYGLQFDPLDNGICLETTNQVLVDMVLAPADRDVTCLLFATASSFYNSVCDKFPPRIVTKCNVHLRPIEFNLSEEGRESMSSPIYNSEWTSTEPIWSLCFNSHHMKICVGMERNARIFNVLSGQNFSVSSGGRNVISCAFSKVFSVHSLKMFFLFLDGNNLFFGRKSANISLLDLRMHSNHCVGEFVDSASSGFVHTLCKKPNTLLSENFDGKIKLWDIRTKKVLTQMESGHLNSSHKLPCFVDANEQFIFAVGEDLIVRGWSLHTGELLCVVRSPAVHNQIRETSDCNSTNGVDFPRVVYSNSWGGRAGNSALIFAVNGDLLVHELLL</sequence>
<dbReference type="InterPro" id="IPR015943">
    <property type="entry name" value="WD40/YVTN_repeat-like_dom_sf"/>
</dbReference>
<evidence type="ECO:0000313" key="6">
    <source>
        <dbReference type="Proteomes" id="UP000580250"/>
    </source>
</evidence>
<dbReference type="Proteomes" id="UP000580250">
    <property type="component" value="Unassembled WGS sequence"/>
</dbReference>
<dbReference type="PANTHER" id="PTHR44472:SF1">
    <property type="entry name" value="DDB1 AND CUL4 ASSOCIATED FACTOR 4"/>
    <property type="match status" value="1"/>
</dbReference>
<feature type="compositionally biased region" description="Polar residues" evidence="4">
    <location>
        <begin position="1"/>
        <end position="10"/>
    </location>
</feature>
<evidence type="ECO:0000256" key="2">
    <source>
        <dbReference type="ARBA" id="ARBA00022737"/>
    </source>
</evidence>
<dbReference type="GO" id="GO:0080008">
    <property type="term" value="C:Cul4-RING E3 ubiquitin ligase complex"/>
    <property type="evidence" value="ECO:0007669"/>
    <property type="project" value="TreeGrafter"/>
</dbReference>
<protein>
    <submittedName>
        <fullName evidence="5">Uncharacterized protein</fullName>
    </submittedName>
</protein>
<feature type="compositionally biased region" description="Polar residues" evidence="4">
    <location>
        <begin position="31"/>
        <end position="40"/>
    </location>
</feature>
<feature type="compositionally biased region" description="Basic and acidic residues" evidence="4">
    <location>
        <begin position="11"/>
        <end position="22"/>
    </location>
</feature>
<dbReference type="OrthoDB" id="128867at2759"/>
<evidence type="ECO:0000313" key="5">
    <source>
        <dbReference type="EMBL" id="CAD2162289.1"/>
    </source>
</evidence>
<dbReference type="InterPro" id="IPR052254">
    <property type="entry name" value="CUL4-DDB1_E3_ligase_receptor"/>
</dbReference>
<dbReference type="EMBL" id="CAJEWN010000091">
    <property type="protein sequence ID" value="CAD2162289.1"/>
    <property type="molecule type" value="Genomic_DNA"/>
</dbReference>
<dbReference type="PANTHER" id="PTHR44472">
    <property type="entry name" value="DDB1- AND CUL4-ASSOCIATED FACTOR 4-RELATED"/>
    <property type="match status" value="1"/>
</dbReference>
<organism evidence="5 6">
    <name type="scientific">Meloidogyne enterolobii</name>
    <name type="common">Root-knot nematode worm</name>
    <name type="synonym">Meloidogyne mayaguensis</name>
    <dbReference type="NCBI Taxonomy" id="390850"/>
    <lineage>
        <taxon>Eukaryota</taxon>
        <taxon>Metazoa</taxon>
        <taxon>Ecdysozoa</taxon>
        <taxon>Nematoda</taxon>
        <taxon>Chromadorea</taxon>
        <taxon>Rhabditida</taxon>
        <taxon>Tylenchina</taxon>
        <taxon>Tylenchomorpha</taxon>
        <taxon>Tylenchoidea</taxon>
        <taxon>Meloidogynidae</taxon>
        <taxon>Meloidogyninae</taxon>
        <taxon>Meloidogyne</taxon>
    </lineage>
</organism>
<evidence type="ECO:0000256" key="1">
    <source>
        <dbReference type="ARBA" id="ARBA00022574"/>
    </source>
</evidence>
<evidence type="ECO:0000256" key="3">
    <source>
        <dbReference type="PROSITE-ProRule" id="PRU00221"/>
    </source>
</evidence>
<evidence type="ECO:0000256" key="4">
    <source>
        <dbReference type="SAM" id="MobiDB-lite"/>
    </source>
</evidence>
<proteinExistence type="predicted"/>
<accession>A0A6V7UQX7</accession>
<keyword evidence="1 3" id="KW-0853">WD repeat</keyword>
<dbReference type="SUPFAM" id="SSF50978">
    <property type="entry name" value="WD40 repeat-like"/>
    <property type="match status" value="1"/>
</dbReference>
<reference evidence="5 6" key="1">
    <citation type="submission" date="2020-08" db="EMBL/GenBank/DDBJ databases">
        <authorList>
            <person name="Koutsovoulos G."/>
            <person name="Danchin GJ E."/>
        </authorList>
    </citation>
    <scope>NUCLEOTIDE SEQUENCE [LARGE SCALE GENOMIC DNA]</scope>
</reference>
<feature type="region of interest" description="Disordered" evidence="4">
    <location>
        <begin position="1"/>
        <end position="85"/>
    </location>
</feature>
<dbReference type="InterPro" id="IPR001680">
    <property type="entry name" value="WD40_rpt"/>
</dbReference>